<accession>A0A6N6JJ94</accession>
<organism evidence="1 2">
    <name type="scientific">Litoreibacter roseus</name>
    <dbReference type="NCBI Taxonomy" id="2601869"/>
    <lineage>
        <taxon>Bacteria</taxon>
        <taxon>Pseudomonadati</taxon>
        <taxon>Pseudomonadota</taxon>
        <taxon>Alphaproteobacteria</taxon>
        <taxon>Rhodobacterales</taxon>
        <taxon>Roseobacteraceae</taxon>
        <taxon>Litoreibacter</taxon>
    </lineage>
</organism>
<evidence type="ECO:0000313" key="1">
    <source>
        <dbReference type="EMBL" id="GFE65499.1"/>
    </source>
</evidence>
<comment type="caution">
    <text evidence="1">The sequence shown here is derived from an EMBL/GenBank/DDBJ whole genome shotgun (WGS) entry which is preliminary data.</text>
</comment>
<dbReference type="AlphaFoldDB" id="A0A6N6JJ94"/>
<gene>
    <name evidence="1" type="ORF">KIN_25730</name>
</gene>
<evidence type="ECO:0000313" key="2">
    <source>
        <dbReference type="Proteomes" id="UP000436822"/>
    </source>
</evidence>
<sequence>MHSELNIILRVMRYFLILSVVLFTGCREEDTDCVLPSPVGEWPEFMQTSAGADIPDTMRLLEDVSRGMTPQQACDTLVDFGIGGFDAHKFRMGDAAAWEAIKSMVMVGMATPRGFDDAVEARVAMRFSQLASGAALEQTNIVYNFVEEDTRLNLGAIERNLVAAFGPYSHFEETSFGRGASFTWVIDDGQVVLKNAKAACTPVEFVGIDQSDAFDMKNLSPMCDAILKVEAGLNFDQEDRPVTIFVTLTDNVRTFENRKIDRAAINDLLSTRD</sequence>
<proteinExistence type="predicted"/>
<protein>
    <submittedName>
        <fullName evidence="1">Uncharacterized protein</fullName>
    </submittedName>
</protein>
<name>A0A6N6JJ94_9RHOB</name>
<dbReference type="Proteomes" id="UP000436822">
    <property type="component" value="Unassembled WGS sequence"/>
</dbReference>
<dbReference type="EMBL" id="BLJE01000002">
    <property type="protein sequence ID" value="GFE65499.1"/>
    <property type="molecule type" value="Genomic_DNA"/>
</dbReference>
<reference evidence="1 2" key="1">
    <citation type="submission" date="2019-12" db="EMBL/GenBank/DDBJ databases">
        <title>Litoreibacter badius sp. nov., a novel bacteriochlorophyll a-containing bacterium in the genus Litoreibacter.</title>
        <authorList>
            <person name="Kanamuro M."/>
            <person name="Takabe Y."/>
            <person name="Mori K."/>
            <person name="Takaichi S."/>
            <person name="Hanada S."/>
        </authorList>
    </citation>
    <scope>NUCLEOTIDE SEQUENCE [LARGE SCALE GENOMIC DNA]</scope>
    <source>
        <strain evidence="1 2">K6</strain>
    </source>
</reference>
<keyword evidence="2" id="KW-1185">Reference proteome</keyword>